<comment type="caution">
    <text evidence="7">The sequence shown here is derived from an EMBL/GenBank/DDBJ whole genome shotgun (WGS) entry which is preliminary data.</text>
</comment>
<accession>X0WKF9</accession>
<dbReference type="AlphaFoldDB" id="X0WKF9"/>
<evidence type="ECO:0000256" key="4">
    <source>
        <dbReference type="ARBA" id="ARBA00005524"/>
    </source>
</evidence>
<reference evidence="7" key="1">
    <citation type="journal article" date="2014" name="Front. Microbiol.">
        <title>High frequency of phylogenetically diverse reductive dehalogenase-homologous genes in deep subseafloor sedimentary metagenomes.</title>
        <authorList>
            <person name="Kawai M."/>
            <person name="Futagami T."/>
            <person name="Toyoda A."/>
            <person name="Takaki Y."/>
            <person name="Nishi S."/>
            <person name="Hori S."/>
            <person name="Arai W."/>
            <person name="Tsubouchi T."/>
            <person name="Morono Y."/>
            <person name="Uchiyama I."/>
            <person name="Ito T."/>
            <person name="Fujiyama A."/>
            <person name="Inagaki F."/>
            <person name="Takami H."/>
        </authorList>
    </citation>
    <scope>NUCLEOTIDE SEQUENCE</scope>
    <source>
        <strain evidence="7">Expedition CK06-06</strain>
    </source>
</reference>
<dbReference type="PANTHER" id="PTHR31209">
    <property type="entry name" value="COFACTOR-INDEPENDENT PHOSPHOGLYCERATE MUTASE"/>
    <property type="match status" value="1"/>
</dbReference>
<dbReference type="InterPro" id="IPR004456">
    <property type="entry name" value="Pglycerate_mutase_ApgM"/>
</dbReference>
<dbReference type="Gene3D" id="3.40.720.10">
    <property type="entry name" value="Alkaline Phosphatase, subunit A"/>
    <property type="match status" value="1"/>
</dbReference>
<dbReference type="EMBL" id="BARS01038535">
    <property type="protein sequence ID" value="GAG23727.1"/>
    <property type="molecule type" value="Genomic_DNA"/>
</dbReference>
<dbReference type="GO" id="GO:0004619">
    <property type="term" value="F:phosphoglycerate mutase activity"/>
    <property type="evidence" value="ECO:0007669"/>
    <property type="project" value="UniProtKB-EC"/>
</dbReference>
<dbReference type="InterPro" id="IPR006124">
    <property type="entry name" value="Metalloenzyme"/>
</dbReference>
<evidence type="ECO:0000256" key="2">
    <source>
        <dbReference type="ARBA" id="ARBA00002315"/>
    </source>
</evidence>
<dbReference type="InterPro" id="IPR017850">
    <property type="entry name" value="Alkaline_phosphatase_core_sf"/>
</dbReference>
<keyword evidence="5" id="KW-0324">Glycolysis</keyword>
<dbReference type="GO" id="GO:0046872">
    <property type="term" value="F:metal ion binding"/>
    <property type="evidence" value="ECO:0007669"/>
    <property type="project" value="InterPro"/>
</dbReference>
<dbReference type="SUPFAM" id="SSF53649">
    <property type="entry name" value="Alkaline phosphatase-like"/>
    <property type="match status" value="1"/>
</dbReference>
<organism evidence="7">
    <name type="scientific">marine sediment metagenome</name>
    <dbReference type="NCBI Taxonomy" id="412755"/>
    <lineage>
        <taxon>unclassified sequences</taxon>
        <taxon>metagenomes</taxon>
        <taxon>ecological metagenomes</taxon>
    </lineage>
</organism>
<evidence type="ECO:0000313" key="7">
    <source>
        <dbReference type="EMBL" id="GAG23727.1"/>
    </source>
</evidence>
<proteinExistence type="inferred from homology"/>
<comment type="pathway">
    <text evidence="3">Carbohydrate degradation.</text>
</comment>
<evidence type="ECO:0000256" key="3">
    <source>
        <dbReference type="ARBA" id="ARBA00004921"/>
    </source>
</evidence>
<comment type="similarity">
    <text evidence="4">Belongs to the BPG-independent phosphoglycerate mutase family. A-PGAM subfamily.</text>
</comment>
<dbReference type="Pfam" id="PF01676">
    <property type="entry name" value="Metalloenzyme"/>
    <property type="match status" value="1"/>
</dbReference>
<feature type="domain" description="Metalloenzyme" evidence="6">
    <location>
        <begin position="27"/>
        <end position="151"/>
    </location>
</feature>
<protein>
    <recommendedName>
        <fullName evidence="6">Metalloenzyme domain-containing protein</fullName>
    </recommendedName>
</protein>
<gene>
    <name evidence="7" type="ORF">S01H1_58959</name>
</gene>
<evidence type="ECO:0000256" key="1">
    <source>
        <dbReference type="ARBA" id="ARBA00000370"/>
    </source>
</evidence>
<dbReference type="GO" id="GO:0006096">
    <property type="term" value="P:glycolytic process"/>
    <property type="evidence" value="ECO:0007669"/>
    <property type="project" value="UniProtKB-KW"/>
</dbReference>
<dbReference type="PANTHER" id="PTHR31209:SF0">
    <property type="entry name" value="METALLOENZYME DOMAIN-CONTAINING PROTEIN"/>
    <property type="match status" value="1"/>
</dbReference>
<comment type="function">
    <text evidence="2">Catalyzes the interconversion of 2-phosphoglycerate and 3-phosphoglycerate.</text>
</comment>
<name>X0WKF9_9ZZZZ</name>
<sequence>MFGLRAAAIAFYPMYRGLAKLVGMTALSTGPSLSDSLAALREHWGQFDFFFVHYKATDSAGEDGNFEGKVAKLEEVDAVIPELLTLKPDVIMVTGDHSTPSTYRAHSWHPVPFALRSRWCQPDRAEAFNERDCQKGSLGLFAATEIMPLAMAHADRFTKYGA</sequence>
<evidence type="ECO:0000256" key="5">
    <source>
        <dbReference type="ARBA" id="ARBA00023152"/>
    </source>
</evidence>
<evidence type="ECO:0000259" key="6">
    <source>
        <dbReference type="Pfam" id="PF01676"/>
    </source>
</evidence>
<comment type="catalytic activity">
    <reaction evidence="1">
        <text>(2R)-2-phosphoglycerate = (2R)-3-phosphoglycerate</text>
        <dbReference type="Rhea" id="RHEA:15901"/>
        <dbReference type="ChEBI" id="CHEBI:58272"/>
        <dbReference type="ChEBI" id="CHEBI:58289"/>
        <dbReference type="EC" id="5.4.2.12"/>
    </reaction>
</comment>